<organism evidence="2 3">
    <name type="scientific">Piscinibacter sakaiensis</name>
    <name type="common">Ideonella sakaiensis</name>
    <dbReference type="NCBI Taxonomy" id="1547922"/>
    <lineage>
        <taxon>Bacteria</taxon>
        <taxon>Pseudomonadati</taxon>
        <taxon>Pseudomonadota</taxon>
        <taxon>Betaproteobacteria</taxon>
        <taxon>Burkholderiales</taxon>
        <taxon>Sphaerotilaceae</taxon>
        <taxon>Piscinibacter</taxon>
    </lineage>
</organism>
<comment type="caution">
    <text evidence="2">The sequence shown here is derived from an EMBL/GenBank/DDBJ whole genome shotgun (WGS) entry which is preliminary data.</text>
</comment>
<dbReference type="AlphaFoldDB" id="A0A0K8P1J1"/>
<dbReference type="STRING" id="1547922.ISF6_2372"/>
<accession>A0A0K8P1J1</accession>
<gene>
    <name evidence="2" type="ORF">ISF6_2372</name>
</gene>
<dbReference type="Proteomes" id="UP000037660">
    <property type="component" value="Unassembled WGS sequence"/>
</dbReference>
<evidence type="ECO:0000313" key="3">
    <source>
        <dbReference type="Proteomes" id="UP000037660"/>
    </source>
</evidence>
<sequence>MATMYVNVEALNLRNSPGPVSPATFKARLPLGCAVDVTGPAQDGWLPVKTLTGTRSQAGFVKALLPPSEPTGGIELPSLREPAGEAREALVAAAVRQWERFRFGQGLEHESPFYRYVGEMWAAIGLPHDGKDRDIPWSAAAISFMVRDAAARFPSYAGFKFAAAHARYIHDAIRRAGKADAPFWGVRLHERMPEIGDLVARSREEPISFDHAKASDAFKSHTDIVVSVRPDEVLAIGGNVSHTVGITRYAKTPAGFLQPSKGVFALLVNNAS</sequence>
<proteinExistence type="predicted"/>
<reference evidence="2 3" key="2">
    <citation type="journal article" date="2016" name="Science">
        <title>A bacterium that degrades and assimilates poly(ethylene terephthalate).</title>
        <authorList>
            <person name="Yoshida S."/>
            <person name="Hiraga K."/>
            <person name="Takehana T."/>
            <person name="Taniguchi I."/>
            <person name="Yamaji H."/>
            <person name="Maeda Y."/>
            <person name="Toyohara K."/>
            <person name="Miyamoto K."/>
            <person name="Kimura Y."/>
            <person name="Oda K."/>
        </authorList>
    </citation>
    <scope>NUCLEOTIDE SEQUENCE [LARGE SCALE GENOMIC DNA]</scope>
    <source>
        <strain evidence="3">NBRC 110686 / TISTR 2288 / 201-F6</strain>
    </source>
</reference>
<reference evidence="3" key="1">
    <citation type="submission" date="2015-07" db="EMBL/GenBank/DDBJ databases">
        <title>Discovery of a poly(ethylene terephthalate assimilation.</title>
        <authorList>
            <person name="Yoshida S."/>
            <person name="Hiraga K."/>
            <person name="Takehana T."/>
            <person name="Taniguchi I."/>
            <person name="Yamaji H."/>
            <person name="Maeda Y."/>
            <person name="Toyohara K."/>
            <person name="Miyamoto K."/>
            <person name="Kimura Y."/>
            <person name="Oda K."/>
        </authorList>
    </citation>
    <scope>NUCLEOTIDE SEQUENCE [LARGE SCALE GENOMIC DNA]</scope>
    <source>
        <strain evidence="3">NBRC 110686 / TISTR 2288 / 201-F6</strain>
    </source>
</reference>
<evidence type="ECO:0000313" key="2">
    <source>
        <dbReference type="EMBL" id="GAP36532.1"/>
    </source>
</evidence>
<feature type="domain" description="DUF2272" evidence="1">
    <location>
        <begin position="127"/>
        <end position="260"/>
    </location>
</feature>
<dbReference type="Pfam" id="PF10030">
    <property type="entry name" value="DUF2272"/>
    <property type="match status" value="1"/>
</dbReference>
<protein>
    <recommendedName>
        <fullName evidence="1">DUF2272 domain-containing protein</fullName>
    </recommendedName>
</protein>
<dbReference type="EMBL" id="BBYR01000036">
    <property type="protein sequence ID" value="GAP36532.1"/>
    <property type="molecule type" value="Genomic_DNA"/>
</dbReference>
<name>A0A0K8P1J1_PISS1</name>
<dbReference type="InterPro" id="IPR019262">
    <property type="entry name" value="DUF2272"/>
</dbReference>
<evidence type="ECO:0000259" key="1">
    <source>
        <dbReference type="Pfam" id="PF10030"/>
    </source>
</evidence>
<keyword evidence="3" id="KW-1185">Reference proteome</keyword>